<gene>
    <name evidence="3" type="ORF">DEJ46_16130</name>
</gene>
<evidence type="ECO:0000313" key="3">
    <source>
        <dbReference type="EMBL" id="QES20460.1"/>
    </source>
</evidence>
<feature type="domain" description="Bro-N" evidence="1">
    <location>
        <begin position="37"/>
        <end position="128"/>
    </location>
</feature>
<sequence length="276" mass="30825">MQPAQGQMTWRSNSLVNDHPIVSASNSNPGASPFDKIRRTDDTGEWWSARDLQPLLGYLRWEDFRNSIERAKVAITNSGQTADLHASERPEASGNTLRLNYKLTRYGAYMVAMNGDPRKPEVAAAQTYFAVQTRKAETATVAAPALPQDFEEALVALLGKVRENKALEAENKVLAPKASKWDAFMNSEGLIGMTAIADMLDMPVKDMTNWLVELGIFRKQLSRFGSNQNMPRRTYQKAGLFEIKVENNGKVSYEVAYATHDGAEFIFDQRQSRTAA</sequence>
<dbReference type="AlphaFoldDB" id="A0A5P2AS70"/>
<evidence type="ECO:0000259" key="2">
    <source>
        <dbReference type="Pfam" id="PF03374"/>
    </source>
</evidence>
<dbReference type="InterPro" id="IPR005039">
    <property type="entry name" value="Ant_C"/>
</dbReference>
<dbReference type="EMBL" id="CP029194">
    <property type="protein sequence ID" value="QES20460.1"/>
    <property type="molecule type" value="Genomic_DNA"/>
</dbReference>
<feature type="domain" description="Antirepressor protein C-terminal" evidence="2">
    <location>
        <begin position="168"/>
        <end position="267"/>
    </location>
</feature>
<name>A0A5P2AS70_STRVZ</name>
<proteinExistence type="predicted"/>
<dbReference type="Pfam" id="PF02498">
    <property type="entry name" value="Bro-N"/>
    <property type="match status" value="1"/>
</dbReference>
<dbReference type="InterPro" id="IPR003497">
    <property type="entry name" value="BRO_N_domain"/>
</dbReference>
<protein>
    <submittedName>
        <fullName evidence="3">Uncharacterized protein</fullName>
    </submittedName>
</protein>
<dbReference type="OrthoDB" id="9812611at2"/>
<reference evidence="3 4" key="1">
    <citation type="submission" date="2018-05" db="EMBL/GenBank/DDBJ databases">
        <title>Streptomyces venezuelae.</title>
        <authorList>
            <person name="Kim W."/>
            <person name="Lee N."/>
            <person name="Cho B.-K."/>
        </authorList>
    </citation>
    <scope>NUCLEOTIDE SEQUENCE [LARGE SCALE GENOMIC DNA]</scope>
    <source>
        <strain evidence="3 4">ATCC 15068</strain>
    </source>
</reference>
<dbReference type="Pfam" id="PF03374">
    <property type="entry name" value="ANT"/>
    <property type="match status" value="1"/>
</dbReference>
<organism evidence="3 4">
    <name type="scientific">Streptomyces venezuelae</name>
    <dbReference type="NCBI Taxonomy" id="54571"/>
    <lineage>
        <taxon>Bacteria</taxon>
        <taxon>Bacillati</taxon>
        <taxon>Actinomycetota</taxon>
        <taxon>Actinomycetes</taxon>
        <taxon>Kitasatosporales</taxon>
        <taxon>Streptomycetaceae</taxon>
        <taxon>Streptomyces</taxon>
    </lineage>
</organism>
<accession>A0A5P2AS70</accession>
<evidence type="ECO:0000313" key="4">
    <source>
        <dbReference type="Proteomes" id="UP000324106"/>
    </source>
</evidence>
<dbReference type="GO" id="GO:0003677">
    <property type="term" value="F:DNA binding"/>
    <property type="evidence" value="ECO:0007669"/>
    <property type="project" value="InterPro"/>
</dbReference>
<evidence type="ECO:0000259" key="1">
    <source>
        <dbReference type="Pfam" id="PF02498"/>
    </source>
</evidence>
<dbReference type="Proteomes" id="UP000324106">
    <property type="component" value="Chromosome"/>
</dbReference>